<proteinExistence type="predicted"/>
<dbReference type="AlphaFoldDB" id="A0A4Z2H8X3"/>
<name>A0A4Z2H8X3_9TELE</name>
<reference evidence="2 3" key="1">
    <citation type="submission" date="2019-03" db="EMBL/GenBank/DDBJ databases">
        <title>First draft genome of Liparis tanakae, snailfish: a comprehensive survey of snailfish specific genes.</title>
        <authorList>
            <person name="Kim W."/>
            <person name="Song I."/>
            <person name="Jeong J.-H."/>
            <person name="Kim D."/>
            <person name="Kim S."/>
            <person name="Ryu S."/>
            <person name="Song J.Y."/>
            <person name="Lee S.K."/>
        </authorList>
    </citation>
    <scope>NUCLEOTIDE SEQUENCE [LARGE SCALE GENOMIC DNA]</scope>
    <source>
        <tissue evidence="2">Muscle</tissue>
    </source>
</reference>
<evidence type="ECO:0000313" key="2">
    <source>
        <dbReference type="EMBL" id="TNN61212.1"/>
    </source>
</evidence>
<keyword evidence="3" id="KW-1185">Reference proteome</keyword>
<evidence type="ECO:0000313" key="3">
    <source>
        <dbReference type="Proteomes" id="UP000314294"/>
    </source>
</evidence>
<dbReference type="EMBL" id="SRLO01000320">
    <property type="protein sequence ID" value="TNN61212.1"/>
    <property type="molecule type" value="Genomic_DNA"/>
</dbReference>
<feature type="compositionally biased region" description="Basic and acidic residues" evidence="1">
    <location>
        <begin position="16"/>
        <end position="33"/>
    </location>
</feature>
<protein>
    <submittedName>
        <fullName evidence="2">Uncharacterized protein</fullName>
    </submittedName>
</protein>
<gene>
    <name evidence="2" type="ORF">EYF80_028597</name>
</gene>
<organism evidence="2 3">
    <name type="scientific">Liparis tanakae</name>
    <name type="common">Tanaka's snailfish</name>
    <dbReference type="NCBI Taxonomy" id="230148"/>
    <lineage>
        <taxon>Eukaryota</taxon>
        <taxon>Metazoa</taxon>
        <taxon>Chordata</taxon>
        <taxon>Craniata</taxon>
        <taxon>Vertebrata</taxon>
        <taxon>Euteleostomi</taxon>
        <taxon>Actinopterygii</taxon>
        <taxon>Neopterygii</taxon>
        <taxon>Teleostei</taxon>
        <taxon>Neoteleostei</taxon>
        <taxon>Acanthomorphata</taxon>
        <taxon>Eupercaria</taxon>
        <taxon>Perciformes</taxon>
        <taxon>Cottioidei</taxon>
        <taxon>Cottales</taxon>
        <taxon>Liparidae</taxon>
        <taxon>Liparis</taxon>
    </lineage>
</organism>
<feature type="region of interest" description="Disordered" evidence="1">
    <location>
        <begin position="1"/>
        <end position="62"/>
    </location>
</feature>
<evidence type="ECO:0000256" key="1">
    <source>
        <dbReference type="SAM" id="MobiDB-lite"/>
    </source>
</evidence>
<sequence length="62" mass="6795">MHSATAFRQGGGINEQRLENEVMHLLKSEEHSGKSSPLDPILVSDGAPRSRLQRRATVPTVT</sequence>
<comment type="caution">
    <text evidence="2">The sequence shown here is derived from an EMBL/GenBank/DDBJ whole genome shotgun (WGS) entry which is preliminary data.</text>
</comment>
<accession>A0A4Z2H8X3</accession>
<dbReference type="Proteomes" id="UP000314294">
    <property type="component" value="Unassembled WGS sequence"/>
</dbReference>